<dbReference type="EMBL" id="JAGIOO010000001">
    <property type="protein sequence ID" value="MBP2471174.1"/>
    <property type="molecule type" value="Genomic_DNA"/>
</dbReference>
<organism evidence="2 3">
    <name type="scientific">Crossiella equi</name>
    <dbReference type="NCBI Taxonomy" id="130796"/>
    <lineage>
        <taxon>Bacteria</taxon>
        <taxon>Bacillati</taxon>
        <taxon>Actinomycetota</taxon>
        <taxon>Actinomycetes</taxon>
        <taxon>Pseudonocardiales</taxon>
        <taxon>Pseudonocardiaceae</taxon>
        <taxon>Crossiella</taxon>
    </lineage>
</organism>
<evidence type="ECO:0000256" key="1">
    <source>
        <dbReference type="SAM" id="MobiDB-lite"/>
    </source>
</evidence>
<feature type="region of interest" description="Disordered" evidence="1">
    <location>
        <begin position="530"/>
        <end position="630"/>
    </location>
</feature>
<dbReference type="InterPro" id="IPR027417">
    <property type="entry name" value="P-loop_NTPase"/>
</dbReference>
<evidence type="ECO:0000313" key="3">
    <source>
        <dbReference type="Proteomes" id="UP001519363"/>
    </source>
</evidence>
<evidence type="ECO:0000313" key="2">
    <source>
        <dbReference type="EMBL" id="MBP2471174.1"/>
    </source>
</evidence>
<dbReference type="RefSeq" id="WP_086788202.1">
    <property type="nucleotide sequence ID" value="NZ_JAGIOO010000001.1"/>
</dbReference>
<evidence type="ECO:0008006" key="4">
    <source>
        <dbReference type="Google" id="ProtNLM"/>
    </source>
</evidence>
<comment type="caution">
    <text evidence="2">The sequence shown here is derived from an EMBL/GenBank/DDBJ whole genome shotgun (WGS) entry which is preliminary data.</text>
</comment>
<gene>
    <name evidence="2" type="ORF">JOF53_000046</name>
</gene>
<feature type="compositionally biased region" description="Low complexity" evidence="1">
    <location>
        <begin position="379"/>
        <end position="401"/>
    </location>
</feature>
<dbReference type="SUPFAM" id="SSF52540">
    <property type="entry name" value="P-loop containing nucleoside triphosphate hydrolases"/>
    <property type="match status" value="1"/>
</dbReference>
<reference evidence="2 3" key="1">
    <citation type="submission" date="2021-03" db="EMBL/GenBank/DDBJ databases">
        <title>Sequencing the genomes of 1000 actinobacteria strains.</title>
        <authorList>
            <person name="Klenk H.-P."/>
        </authorList>
    </citation>
    <scope>NUCLEOTIDE SEQUENCE [LARGE SCALE GENOMIC DNA]</scope>
    <source>
        <strain evidence="2 3">DSM 44580</strain>
    </source>
</reference>
<feature type="compositionally biased region" description="Polar residues" evidence="1">
    <location>
        <begin position="452"/>
        <end position="462"/>
    </location>
</feature>
<sequence>MTGALEEFADLRLDAADVVPERGDPRAVRYLDYQLSVRDHGDPAWRTIVKSVRLLRIIRMPVVPPALRRRTSEYDDQRDLVRALWAQRIHYLCLLGDSGPEGLGVLNLMGVQGVGATIEEARAQADRHFAALSAQLVGAYPQIRTRALTPPEADWLLQKQQQWVHVLPVRGIPMPRRDVGEDLRMPLAGHRQSGGEIEEGVEELVRGMLGGQGYLLVLMASPISLDQVTTRLSAAAEQLSTIASQIHGQRSVSAGVGVPLMFSTATGDPAGTAHSFGVNTGSTDTASTTHGSTATTTDGVSQAVTDTRGVTSTDGTSVTDTRGATEGRTHSQGLSGGQSETEGVSTQQTHGTTKGVSTGTSDQISHSQTSTTGQAHQVSQGTSAGLSSTASDSSSLGTNSSVGETSGRTVGGSESRTRNWSEGTNEQFSASTTATHGENSNRSLGGSLILNLGTSSGTSDQLSHQSSQSHGTTTSVGGSHGVTASESESRGTSSSHGVNSSHTTGVSQSANQGWNAGVADTVSQQFGNTVGRTQGVTTGQSLSTSDSTSTGQNASVGTNRGWTEGTAQNTGTQQSSAVGRSQSVAHQESTSHQTGRTHSIANGVSDTTGRSLGETYGRSDALSQSNARNSQLGGSLSFVPTVGLSASRQTLDAMADQVGKIYTALVHRLSLGLEEGMWLSHGYMLVPDEDTGAAAAGLLTSSFWGTGEKAPIPQPFCVSTTLTPAQSEHLLLHARAFSPCAHADRRPQVIEPHYYGTALLSNEVAVLTTPPRIDVPGIVAAAAGRLPALVFPQARNGQIRLGHVVDTQRGMVSSEEFSLIVDDQHNDMLHPLVTGSTGRGKTESGLRLAHEWLHTTQSLRTIDPATGLPTTRQVPRGVLALDRKSDWRRLAHSLPTEESDRFRFYDLSCEPPQGHRCTGAGPYLRYNLLRIPPGVRANVFRDAICDTMAKVGALGPRGRGILWQALHALWSSPRPDPVHGDTATVYERPELSRFIGMPDLAEWVDTHLQAISRKSTTSKELITGLNIIQNRLQFFHRDVYGSGIYLADTPGSTTSDTIEISDLVGQGHCVVLEAAHLDAQSGALVLAAIFTAAFAYARDNVGSLSETLVILEEANDYLPNEREDVSGVTQTVFDQTLAMGRHLRLSLMLLVQSPERLSQQAINCAGLVVIHSADSYESKQRMMAKISRDGRYDHRDLAQFLGDVPTGWAVLRPRPTRDWIDGAPVLVAIDAVDLPQPSDDELGLLA</sequence>
<keyword evidence="3" id="KW-1185">Reference proteome</keyword>
<dbReference type="NCBIfam" id="NF033849">
    <property type="entry name" value="ser_rich_anae_1"/>
    <property type="match status" value="1"/>
</dbReference>
<feature type="compositionally biased region" description="Polar residues" evidence="1">
    <location>
        <begin position="541"/>
        <end position="610"/>
    </location>
</feature>
<dbReference type="Proteomes" id="UP001519363">
    <property type="component" value="Unassembled WGS sequence"/>
</dbReference>
<feature type="compositionally biased region" description="Low complexity" evidence="1">
    <location>
        <begin position="530"/>
        <end position="540"/>
    </location>
</feature>
<feature type="compositionally biased region" description="Low complexity" evidence="1">
    <location>
        <begin position="280"/>
        <end position="322"/>
    </location>
</feature>
<feature type="compositionally biased region" description="Polar residues" evidence="1">
    <location>
        <begin position="402"/>
        <end position="444"/>
    </location>
</feature>
<feature type="region of interest" description="Disordered" evidence="1">
    <location>
        <begin position="273"/>
        <end position="511"/>
    </location>
</feature>
<dbReference type="Gene3D" id="3.40.50.300">
    <property type="entry name" value="P-loop containing nucleotide triphosphate hydrolases"/>
    <property type="match status" value="1"/>
</dbReference>
<feature type="compositionally biased region" description="Low complexity" evidence="1">
    <location>
        <begin position="463"/>
        <end position="495"/>
    </location>
</feature>
<name>A0ABS5A4L6_9PSEU</name>
<protein>
    <recommendedName>
        <fullName evidence="4">ATP-binding protein</fullName>
    </recommendedName>
</protein>
<feature type="compositionally biased region" description="Polar residues" evidence="1">
    <location>
        <begin position="496"/>
        <end position="511"/>
    </location>
</feature>
<accession>A0ABS5A4L6</accession>
<feature type="compositionally biased region" description="Polar residues" evidence="1">
    <location>
        <begin position="330"/>
        <end position="378"/>
    </location>
</feature>
<feature type="compositionally biased region" description="Polar residues" evidence="1">
    <location>
        <begin position="621"/>
        <end position="630"/>
    </location>
</feature>
<proteinExistence type="predicted"/>